<evidence type="ECO:0000313" key="2">
    <source>
        <dbReference type="EMBL" id="KZV18465.1"/>
    </source>
</evidence>
<dbReference type="Proteomes" id="UP000250235">
    <property type="component" value="Unassembled WGS sequence"/>
</dbReference>
<feature type="region of interest" description="Disordered" evidence="1">
    <location>
        <begin position="109"/>
        <end position="133"/>
    </location>
</feature>
<protein>
    <submittedName>
        <fullName evidence="3">Uncharacterized protein</fullName>
    </submittedName>
</protein>
<reference evidence="3 4" key="1">
    <citation type="journal article" date="2015" name="Proc. Natl. Acad. Sci. U.S.A.">
        <title>The resurrection genome of Boea hygrometrica: A blueprint for survival of dehydration.</title>
        <authorList>
            <person name="Xiao L."/>
            <person name="Yang G."/>
            <person name="Zhang L."/>
            <person name="Yang X."/>
            <person name="Zhao S."/>
            <person name="Ji Z."/>
            <person name="Zhou Q."/>
            <person name="Hu M."/>
            <person name="Wang Y."/>
            <person name="Chen M."/>
            <person name="Xu Y."/>
            <person name="Jin H."/>
            <person name="Xiao X."/>
            <person name="Hu G."/>
            <person name="Bao F."/>
            <person name="Hu Y."/>
            <person name="Wan P."/>
            <person name="Li L."/>
            <person name="Deng X."/>
            <person name="Kuang T."/>
            <person name="Xiang C."/>
            <person name="Zhu J.K."/>
            <person name="Oliver M.J."/>
            <person name="He Y."/>
        </authorList>
    </citation>
    <scope>NUCLEOTIDE SEQUENCE [LARGE SCALE GENOMIC DNA]</scope>
    <source>
        <strain evidence="4">cv. XS01</strain>
    </source>
</reference>
<proteinExistence type="predicted"/>
<dbReference type="AlphaFoldDB" id="A0A2Z7AY45"/>
<dbReference type="EMBL" id="KV011400">
    <property type="protein sequence ID" value="KZV26268.1"/>
    <property type="molecule type" value="Genomic_DNA"/>
</dbReference>
<keyword evidence="4" id="KW-1185">Reference proteome</keyword>
<gene>
    <name evidence="2" type="ORF">F511_23308</name>
    <name evidence="3" type="ORF">F511_42967</name>
</gene>
<feature type="compositionally biased region" description="Polar residues" evidence="1">
    <location>
        <begin position="173"/>
        <end position="193"/>
    </location>
</feature>
<evidence type="ECO:0000313" key="3">
    <source>
        <dbReference type="EMBL" id="KZV26268.1"/>
    </source>
</evidence>
<organism evidence="3 4">
    <name type="scientific">Dorcoceras hygrometricum</name>
    <dbReference type="NCBI Taxonomy" id="472368"/>
    <lineage>
        <taxon>Eukaryota</taxon>
        <taxon>Viridiplantae</taxon>
        <taxon>Streptophyta</taxon>
        <taxon>Embryophyta</taxon>
        <taxon>Tracheophyta</taxon>
        <taxon>Spermatophyta</taxon>
        <taxon>Magnoliopsida</taxon>
        <taxon>eudicotyledons</taxon>
        <taxon>Gunneridae</taxon>
        <taxon>Pentapetalae</taxon>
        <taxon>asterids</taxon>
        <taxon>lamiids</taxon>
        <taxon>Lamiales</taxon>
        <taxon>Gesneriaceae</taxon>
        <taxon>Didymocarpoideae</taxon>
        <taxon>Trichosporeae</taxon>
        <taxon>Loxocarpinae</taxon>
        <taxon>Dorcoceras</taxon>
    </lineage>
</organism>
<name>A0A2Z7AY45_9LAMI</name>
<evidence type="ECO:0000256" key="1">
    <source>
        <dbReference type="SAM" id="MobiDB-lite"/>
    </source>
</evidence>
<accession>A0A2Z7AY45</accession>
<sequence>MRDTKNHRLQSTTTQLCKYHHPPAIFMCDDSADHRRTMVFRHDDSTGHHNSNVGPFRHNDSAGRSHRGKGIQLTRESGSISHRPEQFNTKEYPKADIKAAKSSLIRTSTTSNTSTDYAGRNSNSLLKSTKGQKNHRTTIVKMLETATTSCSFNLSNQVSKLVSIERPRGDELSATNGNRVRMNSTNRGFSRRR</sequence>
<feature type="region of interest" description="Disordered" evidence="1">
    <location>
        <begin position="44"/>
        <end position="90"/>
    </location>
</feature>
<dbReference type="EMBL" id="KV017454">
    <property type="protein sequence ID" value="KZV18465.1"/>
    <property type="molecule type" value="Genomic_DNA"/>
</dbReference>
<reference evidence="3" key="2">
    <citation type="submission" date="2016-02" db="EMBL/GenBank/DDBJ databases">
        <authorList>
            <person name="Alioto T."/>
            <person name="Alioto T."/>
        </authorList>
    </citation>
    <scope>NUCLEOTIDE SEQUENCE</scope>
</reference>
<feature type="compositionally biased region" description="Polar residues" evidence="1">
    <location>
        <begin position="109"/>
        <end position="129"/>
    </location>
</feature>
<evidence type="ECO:0000313" key="4">
    <source>
        <dbReference type="Proteomes" id="UP000250235"/>
    </source>
</evidence>
<feature type="region of interest" description="Disordered" evidence="1">
    <location>
        <begin position="169"/>
        <end position="193"/>
    </location>
</feature>